<dbReference type="UCSC" id="F59A7.11">
    <property type="organism name" value="c. elegans"/>
</dbReference>
<evidence type="ECO:0000313" key="2">
    <source>
        <dbReference type="EMBL" id="CCD72103.1"/>
    </source>
</evidence>
<dbReference type="PhylomeDB" id="Q4R147"/>
<evidence type="ECO:0000313" key="4">
    <source>
        <dbReference type="WormBase" id="F59A7.11"/>
    </source>
</evidence>
<feature type="chain" id="PRO_5004242595" evidence="1">
    <location>
        <begin position="21"/>
        <end position="104"/>
    </location>
</feature>
<dbReference type="CTD" id="3896836"/>
<dbReference type="PaxDb" id="6239-F59A7.11"/>
<keyword evidence="1" id="KW-0732">Signal</keyword>
<dbReference type="WormBase" id="F59A7.11">
    <property type="protein sequence ID" value="CE38835"/>
    <property type="gene ID" value="WBGene00044519"/>
</dbReference>
<dbReference type="AlphaFoldDB" id="Q4R147"/>
<dbReference type="HOGENOM" id="CLU_154072_0_0_1"/>
<feature type="signal peptide" evidence="1">
    <location>
        <begin position="1"/>
        <end position="20"/>
    </location>
</feature>
<protein>
    <submittedName>
        <fullName evidence="2">Candidate secreted effector</fullName>
    </submittedName>
</protein>
<dbReference type="GeneID" id="3896836"/>
<dbReference type="EMBL" id="BX284605">
    <property type="protein sequence ID" value="CCD72103.1"/>
    <property type="molecule type" value="Genomic_DNA"/>
</dbReference>
<accession>Q4R147</accession>
<dbReference type="RefSeq" id="NP_001033491.1">
    <property type="nucleotide sequence ID" value="NM_001038402.1"/>
</dbReference>
<dbReference type="Proteomes" id="UP000001940">
    <property type="component" value="Chromosome V"/>
</dbReference>
<name>Q4R147_CAEEL</name>
<gene>
    <name evidence="2" type="ORF">CELE_F59A7.11</name>
    <name evidence="2 4" type="ORF">F59A7.11</name>
</gene>
<dbReference type="InParanoid" id="Q4R147"/>
<sequence length="104" mass="11029">MNILINSLLFTIAILAVVWGYPGQQADHVEDLTKNRNEPRARRDLGTETVRADGSAAYNAENAGGKAWEPAIQIGQPGVNAVENAGTAVRNGAENADRGVETTV</sequence>
<evidence type="ECO:0000256" key="1">
    <source>
        <dbReference type="SAM" id="SignalP"/>
    </source>
</evidence>
<dbReference type="KEGG" id="cel:CELE_F59A7.11"/>
<dbReference type="AGR" id="WB:WBGene00044519"/>
<keyword evidence="3" id="KW-1185">Reference proteome</keyword>
<evidence type="ECO:0000313" key="3">
    <source>
        <dbReference type="Proteomes" id="UP000001940"/>
    </source>
</evidence>
<reference evidence="2 3" key="1">
    <citation type="journal article" date="1998" name="Science">
        <title>Genome sequence of the nematode C. elegans: a platform for investigating biology.</title>
        <authorList>
            <consortium name="The C. elegans sequencing consortium"/>
            <person name="Sulson J.E."/>
            <person name="Waterston R."/>
        </authorList>
    </citation>
    <scope>NUCLEOTIDE SEQUENCE [LARGE SCALE GENOMIC DNA]</scope>
    <source>
        <strain evidence="2 3">Bristol N2</strain>
    </source>
</reference>
<proteinExistence type="predicted"/>
<organism evidence="2 3">
    <name type="scientific">Caenorhabditis elegans</name>
    <dbReference type="NCBI Taxonomy" id="6239"/>
    <lineage>
        <taxon>Eukaryota</taxon>
        <taxon>Metazoa</taxon>
        <taxon>Ecdysozoa</taxon>
        <taxon>Nematoda</taxon>
        <taxon>Chromadorea</taxon>
        <taxon>Rhabditida</taxon>
        <taxon>Rhabditina</taxon>
        <taxon>Rhabditomorpha</taxon>
        <taxon>Rhabditoidea</taxon>
        <taxon>Rhabditidae</taxon>
        <taxon>Peloderinae</taxon>
        <taxon>Caenorhabditis</taxon>
    </lineage>
</organism>